<organism evidence="1 2">
    <name type="scientific">Necator americanus</name>
    <name type="common">Human hookworm</name>
    <dbReference type="NCBI Taxonomy" id="51031"/>
    <lineage>
        <taxon>Eukaryota</taxon>
        <taxon>Metazoa</taxon>
        <taxon>Ecdysozoa</taxon>
        <taxon>Nematoda</taxon>
        <taxon>Chromadorea</taxon>
        <taxon>Rhabditida</taxon>
        <taxon>Rhabditina</taxon>
        <taxon>Rhabditomorpha</taxon>
        <taxon>Strongyloidea</taxon>
        <taxon>Ancylostomatidae</taxon>
        <taxon>Bunostominae</taxon>
        <taxon>Necator</taxon>
    </lineage>
</organism>
<keyword evidence="2" id="KW-1185">Reference proteome</keyword>
<proteinExistence type="predicted"/>
<protein>
    <recommendedName>
        <fullName evidence="3">SPOR domain-containing protein</fullName>
    </recommendedName>
</protein>
<evidence type="ECO:0000313" key="1">
    <source>
        <dbReference type="EMBL" id="KAK6730732.1"/>
    </source>
</evidence>
<dbReference type="InterPro" id="IPR001888">
    <property type="entry name" value="Transposase_1"/>
</dbReference>
<accession>A0ABR1BWK0</accession>
<gene>
    <name evidence="1" type="primary">Necator_chrI.g3421</name>
    <name evidence="1" type="ORF">RB195_007292</name>
</gene>
<dbReference type="EMBL" id="JAVFWL010000001">
    <property type="protein sequence ID" value="KAK6730732.1"/>
    <property type="molecule type" value="Genomic_DNA"/>
</dbReference>
<evidence type="ECO:0008006" key="3">
    <source>
        <dbReference type="Google" id="ProtNLM"/>
    </source>
</evidence>
<comment type="caution">
    <text evidence="1">The sequence shown here is derived from an EMBL/GenBank/DDBJ whole genome shotgun (WGS) entry which is preliminary data.</text>
</comment>
<name>A0ABR1BWK0_NECAM</name>
<reference evidence="1 2" key="1">
    <citation type="submission" date="2023-08" db="EMBL/GenBank/DDBJ databases">
        <title>A Necator americanus chromosomal reference genome.</title>
        <authorList>
            <person name="Ilik V."/>
            <person name="Petrzelkova K.J."/>
            <person name="Pardy F."/>
            <person name="Fuh T."/>
            <person name="Niatou-Singa F.S."/>
            <person name="Gouil Q."/>
            <person name="Baker L."/>
            <person name="Ritchie M.E."/>
            <person name="Jex A.R."/>
            <person name="Gazzola D."/>
            <person name="Li H."/>
            <person name="Toshio Fujiwara R."/>
            <person name="Zhan B."/>
            <person name="Aroian R.V."/>
            <person name="Pafco B."/>
            <person name="Schwarz E.M."/>
        </authorList>
    </citation>
    <scope>NUCLEOTIDE SEQUENCE [LARGE SCALE GENOMIC DNA]</scope>
    <source>
        <strain evidence="1 2">Aroian</strain>
        <tissue evidence="1">Whole animal</tissue>
    </source>
</reference>
<dbReference type="Pfam" id="PF01359">
    <property type="entry name" value="Transposase_1"/>
    <property type="match status" value="1"/>
</dbReference>
<sequence length="75" mass="8535">MLFYELLPQGQIVTGSIHACQLQKLALAVREKRPRRASVHLFLDNARPYAQLFMGYSFSSAATAKETHEKLKELD</sequence>
<evidence type="ECO:0000313" key="2">
    <source>
        <dbReference type="Proteomes" id="UP001303046"/>
    </source>
</evidence>
<dbReference type="Proteomes" id="UP001303046">
    <property type="component" value="Unassembled WGS sequence"/>
</dbReference>